<dbReference type="AlphaFoldDB" id="A0A2M3ZWI5"/>
<sequence length="99" mass="11093">MAGFVYTERFVRSHLLCALRRRLTVATYLTLIQGYFDHFSVSDFGSHAVEPRIAYCVLSICFVCRAFTRMSHKICPTVSPSVFAKLSAASHGAVSRSRD</sequence>
<evidence type="ECO:0000313" key="1">
    <source>
        <dbReference type="EMBL" id="MBW32914.1"/>
    </source>
</evidence>
<proteinExistence type="predicted"/>
<name>A0A2M3ZWI5_9DIPT</name>
<organism evidence="1">
    <name type="scientific">Anopheles braziliensis</name>
    <dbReference type="NCBI Taxonomy" id="58242"/>
    <lineage>
        <taxon>Eukaryota</taxon>
        <taxon>Metazoa</taxon>
        <taxon>Ecdysozoa</taxon>
        <taxon>Arthropoda</taxon>
        <taxon>Hexapoda</taxon>
        <taxon>Insecta</taxon>
        <taxon>Pterygota</taxon>
        <taxon>Neoptera</taxon>
        <taxon>Endopterygota</taxon>
        <taxon>Diptera</taxon>
        <taxon>Nematocera</taxon>
        <taxon>Culicoidea</taxon>
        <taxon>Culicidae</taxon>
        <taxon>Anophelinae</taxon>
        <taxon>Anopheles</taxon>
    </lineage>
</organism>
<dbReference type="EMBL" id="GGFM01012163">
    <property type="protein sequence ID" value="MBW32914.1"/>
    <property type="molecule type" value="Transcribed_RNA"/>
</dbReference>
<reference evidence="1" key="1">
    <citation type="submission" date="2018-01" db="EMBL/GenBank/DDBJ databases">
        <title>An insight into the sialome of Amazonian anophelines.</title>
        <authorList>
            <person name="Ribeiro J.M."/>
            <person name="Scarpassa V."/>
            <person name="Calvo E."/>
        </authorList>
    </citation>
    <scope>NUCLEOTIDE SEQUENCE</scope>
    <source>
        <tissue evidence="1">Salivary glands</tissue>
    </source>
</reference>
<protein>
    <submittedName>
        <fullName evidence="1">Putative secreted peptide</fullName>
    </submittedName>
</protein>
<accession>A0A2M3ZWI5</accession>